<dbReference type="SMART" id="SM00245">
    <property type="entry name" value="TSPc"/>
    <property type="match status" value="1"/>
</dbReference>
<dbReference type="SUPFAM" id="SSF52096">
    <property type="entry name" value="ClpP/crotonase"/>
    <property type="match status" value="1"/>
</dbReference>
<proteinExistence type="predicted"/>
<dbReference type="GO" id="GO:0004175">
    <property type="term" value="F:endopeptidase activity"/>
    <property type="evidence" value="ECO:0007669"/>
    <property type="project" value="TreeGrafter"/>
</dbReference>
<dbReference type="EMBL" id="CP051205">
    <property type="protein sequence ID" value="QJB31306.1"/>
    <property type="molecule type" value="Genomic_DNA"/>
</dbReference>
<dbReference type="GO" id="GO:0006508">
    <property type="term" value="P:proteolysis"/>
    <property type="evidence" value="ECO:0007669"/>
    <property type="project" value="InterPro"/>
</dbReference>
<sequence length="526" mass="58421">MILINHQYGKKFLLPVFLIYSVLAACKKNDDVPKVPDVTAKEPLWADSVFLYASQVYLWNEQLPAIKDFNPRRYVSSEGQLNYKKELFDISQMAINSQTGKPYEFNRLIPSIPKYSAIFGASDNGPEMVTAEVSDRFGVSIVVVQEQALYVKYVVKGSDAERAGIRRGMRIVSINGRPVEITAAYIATIMKIFNEGTQLDLLCRDHNVDRRYSLAYKRNNYFEPILKDTVLSLPDGRKAGYLAYLRFTDVRHVYKDLDRVTGGFAASGVSDVIIDLRYNGGGNLTELDRLANLLAPFAADGKVMRREQYNDLVKSGKATLLSKQPIFGADGLPIYYNGRVITYGDVDYTEEKNTVYFNKTAGIGTLKDLYVIVSEHTASAAELLVSCLQPYLKIKIIGVSAAAGNLTAVRTYGKPVGFFPLVIGNMSVYYSLFRNVNANGKGDYYDGLQADISVYDDPQFDFGSRGEAGLEAALALISGQRAQHPATELIRGAAASWRDLNVQEHPPGMQKSTIMLKDGTSIRVDR</sequence>
<dbReference type="Pfam" id="PF03572">
    <property type="entry name" value="Peptidase_S41"/>
    <property type="match status" value="1"/>
</dbReference>
<dbReference type="RefSeq" id="WP_168803567.1">
    <property type="nucleotide sequence ID" value="NZ_CP051205.1"/>
</dbReference>
<dbReference type="InterPro" id="IPR029045">
    <property type="entry name" value="ClpP/crotonase-like_dom_sf"/>
</dbReference>
<gene>
    <name evidence="2" type="ORF">HF329_08315</name>
</gene>
<dbReference type="AlphaFoldDB" id="A0AAE7D6I4"/>
<dbReference type="GO" id="GO:0030288">
    <property type="term" value="C:outer membrane-bounded periplasmic space"/>
    <property type="evidence" value="ECO:0007669"/>
    <property type="project" value="TreeGrafter"/>
</dbReference>
<organism evidence="2 3">
    <name type="scientific">Chitinophaga oryzae</name>
    <dbReference type="NCBI Taxonomy" id="2725414"/>
    <lineage>
        <taxon>Bacteria</taxon>
        <taxon>Pseudomonadati</taxon>
        <taxon>Bacteroidota</taxon>
        <taxon>Chitinophagia</taxon>
        <taxon>Chitinophagales</taxon>
        <taxon>Chitinophagaceae</taxon>
        <taxon>Chitinophaga</taxon>
    </lineage>
</organism>
<evidence type="ECO:0000259" key="1">
    <source>
        <dbReference type="PROSITE" id="PS50106"/>
    </source>
</evidence>
<dbReference type="Gene3D" id="3.90.226.10">
    <property type="entry name" value="2-enoyl-CoA Hydratase, Chain A, domain 1"/>
    <property type="match status" value="1"/>
</dbReference>
<dbReference type="Pfam" id="PF17820">
    <property type="entry name" value="PDZ_6"/>
    <property type="match status" value="1"/>
</dbReference>
<dbReference type="SUPFAM" id="SSF50156">
    <property type="entry name" value="PDZ domain-like"/>
    <property type="match status" value="1"/>
</dbReference>
<dbReference type="Gene3D" id="2.30.42.10">
    <property type="match status" value="1"/>
</dbReference>
<protein>
    <submittedName>
        <fullName evidence="2">PDZ domain-containing protein</fullName>
    </submittedName>
</protein>
<dbReference type="InterPro" id="IPR005151">
    <property type="entry name" value="Tail-specific_protease"/>
</dbReference>
<reference evidence="3" key="1">
    <citation type="submission" date="2020-04" db="EMBL/GenBank/DDBJ databases">
        <authorList>
            <person name="Kittiwongwattana C."/>
        </authorList>
    </citation>
    <scope>NUCLEOTIDE SEQUENCE [LARGE SCALE GENOMIC DNA]</scope>
    <source>
        <strain evidence="3">1310</strain>
    </source>
</reference>
<dbReference type="PROSITE" id="PS50106">
    <property type="entry name" value="PDZ"/>
    <property type="match status" value="1"/>
</dbReference>
<dbReference type="SMART" id="SM00228">
    <property type="entry name" value="PDZ"/>
    <property type="match status" value="1"/>
</dbReference>
<dbReference type="PANTHER" id="PTHR32060:SF30">
    <property type="entry name" value="CARBOXY-TERMINAL PROCESSING PROTEASE CTPA"/>
    <property type="match status" value="1"/>
</dbReference>
<dbReference type="InterPro" id="IPR001478">
    <property type="entry name" value="PDZ"/>
</dbReference>
<dbReference type="InterPro" id="IPR036034">
    <property type="entry name" value="PDZ_sf"/>
</dbReference>
<dbReference type="GO" id="GO:0008236">
    <property type="term" value="F:serine-type peptidase activity"/>
    <property type="evidence" value="ECO:0007669"/>
    <property type="project" value="InterPro"/>
</dbReference>
<dbReference type="PANTHER" id="PTHR32060">
    <property type="entry name" value="TAIL-SPECIFIC PROTEASE"/>
    <property type="match status" value="1"/>
</dbReference>
<dbReference type="GO" id="GO:0007165">
    <property type="term" value="P:signal transduction"/>
    <property type="evidence" value="ECO:0007669"/>
    <property type="project" value="TreeGrafter"/>
</dbReference>
<dbReference type="InterPro" id="IPR041489">
    <property type="entry name" value="PDZ_6"/>
</dbReference>
<evidence type="ECO:0000313" key="3">
    <source>
        <dbReference type="Proteomes" id="UP000502421"/>
    </source>
</evidence>
<name>A0AAE7D6I4_9BACT</name>
<dbReference type="KEGG" id="coy:HF329_08315"/>
<evidence type="ECO:0000313" key="2">
    <source>
        <dbReference type="EMBL" id="QJB31306.1"/>
    </source>
</evidence>
<dbReference type="Proteomes" id="UP000502421">
    <property type="component" value="Chromosome"/>
</dbReference>
<feature type="domain" description="PDZ" evidence="1">
    <location>
        <begin position="137"/>
        <end position="180"/>
    </location>
</feature>
<dbReference type="Gene3D" id="3.30.750.170">
    <property type="match status" value="1"/>
</dbReference>
<accession>A0AAE7D6I4</accession>